<feature type="compositionally biased region" description="Basic and acidic residues" evidence="1">
    <location>
        <begin position="17"/>
        <end position="29"/>
    </location>
</feature>
<reference evidence="2" key="1">
    <citation type="journal article" date="2014" name="Front. Microbiol.">
        <title>High frequency of phylogenetically diverse reductive dehalogenase-homologous genes in deep subseafloor sedimentary metagenomes.</title>
        <authorList>
            <person name="Kawai M."/>
            <person name="Futagami T."/>
            <person name="Toyoda A."/>
            <person name="Takaki Y."/>
            <person name="Nishi S."/>
            <person name="Hori S."/>
            <person name="Arai W."/>
            <person name="Tsubouchi T."/>
            <person name="Morono Y."/>
            <person name="Uchiyama I."/>
            <person name="Ito T."/>
            <person name="Fujiyama A."/>
            <person name="Inagaki F."/>
            <person name="Takami H."/>
        </authorList>
    </citation>
    <scope>NUCLEOTIDE SEQUENCE</scope>
    <source>
        <strain evidence="2">Expedition CK06-06</strain>
    </source>
</reference>
<accession>X0VGD1</accession>
<dbReference type="AlphaFoldDB" id="X0VGD1"/>
<feature type="compositionally biased region" description="Polar residues" evidence="1">
    <location>
        <begin position="1"/>
        <end position="12"/>
    </location>
</feature>
<dbReference type="EMBL" id="BARS01036649">
    <property type="protein sequence ID" value="GAG17359.1"/>
    <property type="molecule type" value="Genomic_DNA"/>
</dbReference>
<evidence type="ECO:0000256" key="1">
    <source>
        <dbReference type="SAM" id="MobiDB-lite"/>
    </source>
</evidence>
<feature type="non-terminal residue" evidence="2">
    <location>
        <position position="129"/>
    </location>
</feature>
<organism evidence="2">
    <name type="scientific">marine sediment metagenome</name>
    <dbReference type="NCBI Taxonomy" id="412755"/>
    <lineage>
        <taxon>unclassified sequences</taxon>
        <taxon>metagenomes</taxon>
        <taxon>ecological metagenomes</taxon>
    </lineage>
</organism>
<comment type="caution">
    <text evidence="2">The sequence shown here is derived from an EMBL/GenBank/DDBJ whole genome shotgun (WGS) entry which is preliminary data.</text>
</comment>
<sequence>MTGTSSTPSDASVTAEAQHEEVQPIELRPRSRAEVPAIVTPPANPWANYPNACETFRVIQSTKQRTKKDGSKYYPLDYKRNRFKRNRRDRDRTRKLVEFVAKEMGVEYETVLAVFSRHESTWNPEAIHV</sequence>
<feature type="region of interest" description="Disordered" evidence="1">
    <location>
        <begin position="1"/>
        <end position="29"/>
    </location>
</feature>
<gene>
    <name evidence="2" type="ORF">S01H1_56301</name>
</gene>
<evidence type="ECO:0000313" key="2">
    <source>
        <dbReference type="EMBL" id="GAG17359.1"/>
    </source>
</evidence>
<protein>
    <submittedName>
        <fullName evidence="2">Uncharacterized protein</fullName>
    </submittedName>
</protein>
<proteinExistence type="predicted"/>
<name>X0VGD1_9ZZZZ</name>